<sequence>MRNDVAMVLRYLAIVAVAAAEDARRLKFTFGDVSYSSNGVSNSPFGQVNTVMNEAESKMVQPGQMPQDSGDPFESLSDDPFGGDPFSGFGATPKQQEAKGFALTPQNGATVLQGMIHSFLAHKQLQQGELQCLEQGTSAMGSQAAAVAQNIVMIGEEFLSVSNVGKKPSTPGMSAQAPSRGPVKSEADKKLDEANSMFEEMFNGAMGASSGSASSQGAKPAPNPFNAFKGFVNQGSNGPVPVAAPAPAPAQVTDAMNMWGLSQGRRLQMPMMGGMPGMGGAESGGGGGMDPMQMMGGAAMAAQLAKQVQELGGLSHKVMQRCLKGDAQQALKVAASRAQNPAWMQKAFIANGPQALGHMADAINAYHVGDAHTFGDATGIVMREMLLNNADSIPTQALPDKKALANVTGGFMKGFFGPGMTATIKTPEEPNGIQIDLNKCVGKNVGLFQSMWASVMQFYGKQGMPTSQEEKQKQATLLAYAAMQMPRALKMCQDCTSGSYIVSDLVDAEDSREEVNVAPNLTLDRLRQQFDASSPEAGAGGRVGTQRRQWAGDDKRRRGGEEDIQAIKDAIAGMGKGVDMSVHIPQPREAFSKTEAMTDMAQTVSGYQKLISDPSSGIDFGQKLGNIFQKVVENGFSQKYYVDSNGNLRKRLVQLSSQRGLAGAQSLTPALLVLVVVFLLLVLVAVKSRRAFAGWKEHLCQMECTESGVSQKMIPHDVDMEAHEMHEIKPILDEA</sequence>
<feature type="region of interest" description="Disordered" evidence="1">
    <location>
        <begin position="165"/>
        <end position="186"/>
    </location>
</feature>
<organism evidence="4 5">
    <name type="scientific">Symbiodinium pilosum</name>
    <name type="common">Dinoflagellate</name>
    <dbReference type="NCBI Taxonomy" id="2952"/>
    <lineage>
        <taxon>Eukaryota</taxon>
        <taxon>Sar</taxon>
        <taxon>Alveolata</taxon>
        <taxon>Dinophyceae</taxon>
        <taxon>Suessiales</taxon>
        <taxon>Symbiodiniaceae</taxon>
        <taxon>Symbiodinium</taxon>
    </lineage>
</organism>
<dbReference type="EMBL" id="CAJNIZ010043749">
    <property type="protein sequence ID" value="CAE7667978.1"/>
    <property type="molecule type" value="Genomic_DNA"/>
</dbReference>
<protein>
    <submittedName>
        <fullName evidence="4">Uncharacterized protein</fullName>
    </submittedName>
</protein>
<reference evidence="4" key="1">
    <citation type="submission" date="2021-02" db="EMBL/GenBank/DDBJ databases">
        <authorList>
            <person name="Dougan E. K."/>
            <person name="Rhodes N."/>
            <person name="Thang M."/>
            <person name="Chan C."/>
        </authorList>
    </citation>
    <scope>NUCLEOTIDE SEQUENCE</scope>
</reference>
<dbReference type="AlphaFoldDB" id="A0A812WBI1"/>
<accession>A0A812WBI1</accession>
<proteinExistence type="predicted"/>
<dbReference type="Proteomes" id="UP000649617">
    <property type="component" value="Unassembled WGS sequence"/>
</dbReference>
<keyword evidence="3" id="KW-0732">Signal</keyword>
<comment type="caution">
    <text evidence="4">The sequence shown here is derived from an EMBL/GenBank/DDBJ whole genome shotgun (WGS) entry which is preliminary data.</text>
</comment>
<evidence type="ECO:0000256" key="2">
    <source>
        <dbReference type="SAM" id="Phobius"/>
    </source>
</evidence>
<feature type="chain" id="PRO_5032718125" evidence="3">
    <location>
        <begin position="21"/>
        <end position="735"/>
    </location>
</feature>
<evidence type="ECO:0000313" key="5">
    <source>
        <dbReference type="Proteomes" id="UP000649617"/>
    </source>
</evidence>
<keyword evidence="2" id="KW-1133">Transmembrane helix</keyword>
<keyword evidence="2" id="KW-0472">Membrane</keyword>
<keyword evidence="5" id="KW-1185">Reference proteome</keyword>
<keyword evidence="2" id="KW-0812">Transmembrane</keyword>
<feature type="signal peptide" evidence="3">
    <location>
        <begin position="1"/>
        <end position="20"/>
    </location>
</feature>
<feature type="region of interest" description="Disordered" evidence="1">
    <location>
        <begin position="532"/>
        <end position="562"/>
    </location>
</feature>
<gene>
    <name evidence="4" type="ORF">SPIL2461_LOCUS18343</name>
</gene>
<evidence type="ECO:0000313" key="4">
    <source>
        <dbReference type="EMBL" id="CAE7667978.1"/>
    </source>
</evidence>
<name>A0A812WBI1_SYMPI</name>
<feature type="compositionally biased region" description="Basic and acidic residues" evidence="1">
    <location>
        <begin position="550"/>
        <end position="561"/>
    </location>
</feature>
<evidence type="ECO:0000256" key="1">
    <source>
        <dbReference type="SAM" id="MobiDB-lite"/>
    </source>
</evidence>
<evidence type="ECO:0000256" key="3">
    <source>
        <dbReference type="SAM" id="SignalP"/>
    </source>
</evidence>
<dbReference type="OrthoDB" id="446641at2759"/>
<feature type="transmembrane region" description="Helical" evidence="2">
    <location>
        <begin position="667"/>
        <end position="686"/>
    </location>
</feature>